<proteinExistence type="predicted"/>
<evidence type="ECO:0000313" key="3">
    <source>
        <dbReference type="Proteomes" id="UP001152649"/>
    </source>
</evidence>
<dbReference type="Proteomes" id="UP001152649">
    <property type="component" value="Unassembled WGS sequence"/>
</dbReference>
<organism evidence="2 3">
    <name type="scientific">Penicillium salamii</name>
    <dbReference type="NCBI Taxonomy" id="1612424"/>
    <lineage>
        <taxon>Eukaryota</taxon>
        <taxon>Fungi</taxon>
        <taxon>Dikarya</taxon>
        <taxon>Ascomycota</taxon>
        <taxon>Pezizomycotina</taxon>
        <taxon>Eurotiomycetes</taxon>
        <taxon>Eurotiomycetidae</taxon>
        <taxon>Eurotiales</taxon>
        <taxon>Aspergillaceae</taxon>
        <taxon>Penicillium</taxon>
    </lineage>
</organism>
<evidence type="ECO:0000256" key="1">
    <source>
        <dbReference type="SAM" id="MobiDB-lite"/>
    </source>
</evidence>
<dbReference type="EMBL" id="CAJVPG010000255">
    <property type="protein sequence ID" value="CAG8383790.1"/>
    <property type="molecule type" value="Genomic_DNA"/>
</dbReference>
<reference evidence="2" key="1">
    <citation type="submission" date="2021-07" db="EMBL/GenBank/DDBJ databases">
        <authorList>
            <person name="Branca A.L. A."/>
        </authorList>
    </citation>
    <scope>NUCLEOTIDE SEQUENCE</scope>
</reference>
<protein>
    <submittedName>
        <fullName evidence="2">Uncharacterized protein</fullName>
    </submittedName>
</protein>
<sequence length="287" mass="33012">MGCYCSCPEPRRSSSDKKPSDRRPSEKRPSDKKDDFLSEAHDVERRLESSGNIYALQQHRFNMCETDMSEFPKIPNTSYNLFDVEQELRELVQEELSIRENRISNSAAADRLQHLKSQYQFLSLKWLFYLSNFAAAQWRAFDLWRSHPQWYMHSQLVDDCVGRQGCCARGCGCCLNRSHNLDASRSLGVGHCTLECGCCARARGFEFSESQKTDLKDLYQSKWEGAPWNGAYGQDRRNFHCMKIHQVSIWGFVPGSGKNPFDMINAPPSYDQSEGKKSKDDESIEEA</sequence>
<evidence type="ECO:0000313" key="2">
    <source>
        <dbReference type="EMBL" id="CAG8383790.1"/>
    </source>
</evidence>
<feature type="region of interest" description="Disordered" evidence="1">
    <location>
        <begin position="263"/>
        <end position="287"/>
    </location>
</feature>
<dbReference type="AlphaFoldDB" id="A0A9W4J791"/>
<comment type="caution">
    <text evidence="2">The sequence shown here is derived from an EMBL/GenBank/DDBJ whole genome shotgun (WGS) entry which is preliminary data.</text>
</comment>
<keyword evidence="3" id="KW-1185">Reference proteome</keyword>
<dbReference type="OrthoDB" id="4364054at2759"/>
<feature type="region of interest" description="Disordered" evidence="1">
    <location>
        <begin position="1"/>
        <end position="39"/>
    </location>
</feature>
<accession>A0A9W4J791</accession>
<gene>
    <name evidence="2" type="ORF">PSALAMII_LOCUS6004</name>
</gene>
<feature type="compositionally biased region" description="Basic and acidic residues" evidence="1">
    <location>
        <begin position="9"/>
        <end position="39"/>
    </location>
</feature>
<name>A0A9W4J791_9EURO</name>